<dbReference type="Pfam" id="PF00954">
    <property type="entry name" value="S_locus_glycop"/>
    <property type="match status" value="1"/>
</dbReference>
<dbReference type="Gene3D" id="2.90.10.10">
    <property type="entry name" value="Bulb-type lectin domain"/>
    <property type="match status" value="1"/>
</dbReference>
<dbReference type="Pfam" id="PF08276">
    <property type="entry name" value="PAN_2"/>
    <property type="match status" value="1"/>
</dbReference>
<keyword evidence="8" id="KW-1185">Reference proteome</keyword>
<proteinExistence type="predicted"/>
<dbReference type="SUPFAM" id="SSF51110">
    <property type="entry name" value="alpha-D-mannose-specific plant lectins"/>
    <property type="match status" value="1"/>
</dbReference>
<dbReference type="PROSITE" id="PS50948">
    <property type="entry name" value="PAN"/>
    <property type="match status" value="1"/>
</dbReference>
<dbReference type="PROSITE" id="PS50927">
    <property type="entry name" value="BULB_LECTIN"/>
    <property type="match status" value="1"/>
</dbReference>
<evidence type="ECO:0000313" key="8">
    <source>
        <dbReference type="Proteomes" id="UP000237347"/>
    </source>
</evidence>
<dbReference type="PANTHER" id="PTHR32444:SF235">
    <property type="entry name" value="OS01G0783900 PROTEIN"/>
    <property type="match status" value="1"/>
</dbReference>
<dbReference type="GO" id="GO:0048544">
    <property type="term" value="P:recognition of pollen"/>
    <property type="evidence" value="ECO:0007669"/>
    <property type="project" value="InterPro"/>
</dbReference>
<evidence type="ECO:0000256" key="3">
    <source>
        <dbReference type="ARBA" id="ARBA00023180"/>
    </source>
</evidence>
<name>A0AAW0L8H9_QUESU</name>
<keyword evidence="3" id="KW-0325">Glycoprotein</keyword>
<accession>A0AAW0L8H9</accession>
<comment type="caution">
    <text evidence="7">The sequence shown here is derived from an EMBL/GenBank/DDBJ whole genome shotgun (WGS) entry which is preliminary data.</text>
</comment>
<feature type="domain" description="Apple" evidence="6">
    <location>
        <begin position="223"/>
        <end position="315"/>
    </location>
</feature>
<dbReference type="SMART" id="SM00108">
    <property type="entry name" value="B_lectin"/>
    <property type="match status" value="1"/>
</dbReference>
<keyword evidence="1 4" id="KW-0732">Signal</keyword>
<dbReference type="InterPro" id="IPR003609">
    <property type="entry name" value="Pan_app"/>
</dbReference>
<dbReference type="InterPro" id="IPR036426">
    <property type="entry name" value="Bulb-type_lectin_dom_sf"/>
</dbReference>
<feature type="domain" description="Bulb-type lectin" evidence="5">
    <location>
        <begin position="25"/>
        <end position="148"/>
    </location>
</feature>
<dbReference type="EMBL" id="PKMF04000151">
    <property type="protein sequence ID" value="KAK7846696.1"/>
    <property type="molecule type" value="Genomic_DNA"/>
</dbReference>
<dbReference type="InterPro" id="IPR001480">
    <property type="entry name" value="Bulb-type_lectin_dom"/>
</dbReference>
<dbReference type="InterPro" id="IPR000858">
    <property type="entry name" value="S_locus_glycoprot_dom"/>
</dbReference>
<feature type="chain" id="PRO_5043339978" evidence="4">
    <location>
        <begin position="23"/>
        <end position="338"/>
    </location>
</feature>
<evidence type="ECO:0000313" key="7">
    <source>
        <dbReference type="EMBL" id="KAK7846696.1"/>
    </source>
</evidence>
<reference evidence="7 8" key="1">
    <citation type="journal article" date="2018" name="Sci. Data">
        <title>The draft genome sequence of cork oak.</title>
        <authorList>
            <person name="Ramos A.M."/>
            <person name="Usie A."/>
            <person name="Barbosa P."/>
            <person name="Barros P.M."/>
            <person name="Capote T."/>
            <person name="Chaves I."/>
            <person name="Simoes F."/>
            <person name="Abreu I."/>
            <person name="Carrasquinho I."/>
            <person name="Faro C."/>
            <person name="Guimaraes J.B."/>
            <person name="Mendonca D."/>
            <person name="Nobrega F."/>
            <person name="Rodrigues L."/>
            <person name="Saibo N.J.M."/>
            <person name="Varela M.C."/>
            <person name="Egas C."/>
            <person name="Matos J."/>
            <person name="Miguel C.M."/>
            <person name="Oliveira M.M."/>
            <person name="Ricardo C.P."/>
            <person name="Goncalves S."/>
        </authorList>
    </citation>
    <scope>NUCLEOTIDE SEQUENCE [LARGE SCALE GENOMIC DNA]</scope>
    <source>
        <strain evidence="8">cv. HL8</strain>
    </source>
</reference>
<sequence>MAYTLCTIYTILFFTCFPICSARDTITLDNPIHNSGGESLVSAQKRFELGFFTPSGSSKHGRYVGIWYYKSSPRVIVWIANRDNSVSKTTGAFAIAEDGDLQVQEDNNKLWSANRGTRRTTYQNKTFDTHGQVDHYGIRLVMDLDGHIKFFTWENDTASTSWSMTCMEPRDNCSLFNACGNFGSCNIEETCMCKCLDGFEPKELNNWNSGLYSEGCIRNSTICGKGDHFILLKIMGVEAPGGYRTDIESADKCKEECLDGCECQAYSFEGTEMSHTKAYSYETKATCWIWSEELNNIQESKDGSSEARDLYVRVGSSNIVPAIALAARSLSFLYLYTY</sequence>
<dbReference type="SMART" id="SM00473">
    <property type="entry name" value="PAN_AP"/>
    <property type="match status" value="1"/>
</dbReference>
<dbReference type="Proteomes" id="UP000237347">
    <property type="component" value="Unassembled WGS sequence"/>
</dbReference>
<evidence type="ECO:0000259" key="5">
    <source>
        <dbReference type="PROSITE" id="PS50927"/>
    </source>
</evidence>
<keyword evidence="2" id="KW-1015">Disulfide bond</keyword>
<dbReference type="PANTHER" id="PTHR32444">
    <property type="entry name" value="BULB-TYPE LECTIN DOMAIN-CONTAINING PROTEIN"/>
    <property type="match status" value="1"/>
</dbReference>
<feature type="signal peptide" evidence="4">
    <location>
        <begin position="1"/>
        <end position="22"/>
    </location>
</feature>
<gene>
    <name evidence="7" type="ORF">CFP56_007499</name>
</gene>
<dbReference type="GO" id="GO:0016301">
    <property type="term" value="F:kinase activity"/>
    <property type="evidence" value="ECO:0007669"/>
    <property type="project" value="UniProtKB-KW"/>
</dbReference>
<evidence type="ECO:0000259" key="6">
    <source>
        <dbReference type="PROSITE" id="PS50948"/>
    </source>
</evidence>
<protein>
    <submittedName>
        <fullName evidence="7">G-type lectin s-receptor-like serine/threonine-protein kinase</fullName>
    </submittedName>
</protein>
<evidence type="ECO:0000256" key="4">
    <source>
        <dbReference type="SAM" id="SignalP"/>
    </source>
</evidence>
<dbReference type="AlphaFoldDB" id="A0AAW0L8H9"/>
<evidence type="ECO:0000256" key="2">
    <source>
        <dbReference type="ARBA" id="ARBA00023157"/>
    </source>
</evidence>
<organism evidence="7 8">
    <name type="scientific">Quercus suber</name>
    <name type="common">Cork oak</name>
    <dbReference type="NCBI Taxonomy" id="58331"/>
    <lineage>
        <taxon>Eukaryota</taxon>
        <taxon>Viridiplantae</taxon>
        <taxon>Streptophyta</taxon>
        <taxon>Embryophyta</taxon>
        <taxon>Tracheophyta</taxon>
        <taxon>Spermatophyta</taxon>
        <taxon>Magnoliopsida</taxon>
        <taxon>eudicotyledons</taxon>
        <taxon>Gunneridae</taxon>
        <taxon>Pentapetalae</taxon>
        <taxon>rosids</taxon>
        <taxon>fabids</taxon>
        <taxon>Fagales</taxon>
        <taxon>Fagaceae</taxon>
        <taxon>Quercus</taxon>
    </lineage>
</organism>
<evidence type="ECO:0000256" key="1">
    <source>
        <dbReference type="ARBA" id="ARBA00022729"/>
    </source>
</evidence>